<comment type="caution">
    <text evidence="1">The sequence shown here is derived from an EMBL/GenBank/DDBJ whole genome shotgun (WGS) entry which is preliminary data.</text>
</comment>
<gene>
    <name evidence="1" type="ORF">ACFY05_38575</name>
</gene>
<keyword evidence="2" id="KW-1185">Reference proteome</keyword>
<organism evidence="1 2">
    <name type="scientific">Microtetraspora fusca</name>
    <dbReference type="NCBI Taxonomy" id="1997"/>
    <lineage>
        <taxon>Bacteria</taxon>
        <taxon>Bacillati</taxon>
        <taxon>Actinomycetota</taxon>
        <taxon>Actinomycetes</taxon>
        <taxon>Streptosporangiales</taxon>
        <taxon>Streptosporangiaceae</taxon>
        <taxon>Microtetraspora</taxon>
    </lineage>
</organism>
<evidence type="ECO:0000313" key="2">
    <source>
        <dbReference type="Proteomes" id="UP001602119"/>
    </source>
</evidence>
<dbReference type="EMBL" id="JBIAXI010000036">
    <property type="protein sequence ID" value="MFF4778747.1"/>
    <property type="molecule type" value="Genomic_DNA"/>
</dbReference>
<protein>
    <submittedName>
        <fullName evidence="1">Uncharacterized protein</fullName>
    </submittedName>
</protein>
<name>A0ABW6VKS7_MICFU</name>
<reference evidence="1 2" key="1">
    <citation type="submission" date="2024-10" db="EMBL/GenBank/DDBJ databases">
        <title>The Natural Products Discovery Center: Release of the First 8490 Sequenced Strains for Exploring Actinobacteria Biosynthetic Diversity.</title>
        <authorList>
            <person name="Kalkreuter E."/>
            <person name="Kautsar S.A."/>
            <person name="Yang D."/>
            <person name="Bader C.D."/>
            <person name="Teijaro C.N."/>
            <person name="Fluegel L."/>
            <person name="Davis C.M."/>
            <person name="Simpson J.R."/>
            <person name="Lauterbach L."/>
            <person name="Steele A.D."/>
            <person name="Gui C."/>
            <person name="Meng S."/>
            <person name="Li G."/>
            <person name="Viehrig K."/>
            <person name="Ye F."/>
            <person name="Su P."/>
            <person name="Kiefer A.F."/>
            <person name="Nichols A."/>
            <person name="Cepeda A.J."/>
            <person name="Yan W."/>
            <person name="Fan B."/>
            <person name="Jiang Y."/>
            <person name="Adhikari A."/>
            <person name="Zheng C.-J."/>
            <person name="Schuster L."/>
            <person name="Cowan T.M."/>
            <person name="Smanski M.J."/>
            <person name="Chevrette M.G."/>
            <person name="De Carvalho L.P.S."/>
            <person name="Shen B."/>
        </authorList>
    </citation>
    <scope>NUCLEOTIDE SEQUENCE [LARGE SCALE GENOMIC DNA]</scope>
    <source>
        <strain evidence="1 2">NPDC001281</strain>
    </source>
</reference>
<evidence type="ECO:0000313" key="1">
    <source>
        <dbReference type="EMBL" id="MFF4778747.1"/>
    </source>
</evidence>
<dbReference type="RefSeq" id="WP_157545389.1">
    <property type="nucleotide sequence ID" value="NZ_BBYK01000047.1"/>
</dbReference>
<dbReference type="Proteomes" id="UP001602119">
    <property type="component" value="Unassembled WGS sequence"/>
</dbReference>
<accession>A0ABW6VKS7</accession>
<sequence>MNVFSAWLARTARWLRRLPLDSLTIRAVPAARYHRSASPRRRGRHVPRCL</sequence>
<proteinExistence type="predicted"/>